<proteinExistence type="predicted"/>
<name>A0ABY6HNK9_9ARCH</name>
<keyword evidence="2" id="KW-1185">Reference proteome</keyword>
<organism evidence="1 2">
    <name type="scientific">Candidatus Lokiarchaeum ossiferum</name>
    <dbReference type="NCBI Taxonomy" id="2951803"/>
    <lineage>
        <taxon>Archaea</taxon>
        <taxon>Promethearchaeati</taxon>
        <taxon>Promethearchaeota</taxon>
        <taxon>Promethearchaeia</taxon>
        <taxon>Promethearchaeales</taxon>
        <taxon>Promethearchaeaceae</taxon>
        <taxon>Candidatus Lokiarchaeum</taxon>
    </lineage>
</organism>
<reference evidence="1" key="1">
    <citation type="submission" date="2022-09" db="EMBL/GenBank/DDBJ databases">
        <title>Actin cytoskeleton and complex cell architecture in an #Asgard archaeon.</title>
        <authorList>
            <person name="Ponce Toledo R.I."/>
            <person name="Schleper C."/>
            <person name="Rodrigues Oliveira T."/>
            <person name="Wollweber F."/>
            <person name="Xu J."/>
            <person name="Rittmann S."/>
            <person name="Klingl A."/>
            <person name="Pilhofer M."/>
        </authorList>
    </citation>
    <scope>NUCLEOTIDE SEQUENCE</scope>
    <source>
        <strain evidence="1">B-35</strain>
    </source>
</reference>
<sequence>MQAISYMNKTDLLLNARKHYFSLGVDDGAASLCRANFTYGLAKIHYAQHKLGISPNATFISTPDETISRNSRRWSSGYGYGGKLTTGDPNDPLIFVDTKPNACGMLVGGLENLPKPDQIIKNINKVLDSEIYLDNIKLEWDYKKSNHFIDVFETKLAIKSDLHLPPYMFIIHGSVPELRKATEKGPGLYYDQSPELRDMSQSIKTPFGNIFYLEGRNAKQYYHFYQYAKELAAKKRVMAAEILFGKFETLSNPVHQGLLSYGEILLGAQHITEEKSKLFPVALRSDLPSYLITALPNLTDEQIDDLGFENRAKKLGVLKNLKNLNVLPHGGGYKLPHINQVREVLEIDGERFFVCEQEVEDGTYIFSDVTATQFLYRGKKIIKRIEDLNLGTIEAKLWPKFVLKI</sequence>
<dbReference type="Proteomes" id="UP001208689">
    <property type="component" value="Chromosome"/>
</dbReference>
<protein>
    <submittedName>
        <fullName evidence="1">Uncharacterized protein</fullName>
    </submittedName>
</protein>
<dbReference type="EMBL" id="CP104013">
    <property type="protein sequence ID" value="UYP45103.1"/>
    <property type="molecule type" value="Genomic_DNA"/>
</dbReference>
<evidence type="ECO:0000313" key="2">
    <source>
        <dbReference type="Proteomes" id="UP001208689"/>
    </source>
</evidence>
<accession>A0ABY6HNK9</accession>
<gene>
    <name evidence="1" type="ORF">NEF87_001388</name>
</gene>
<evidence type="ECO:0000313" key="1">
    <source>
        <dbReference type="EMBL" id="UYP45103.1"/>
    </source>
</evidence>